<accession>A0ABV9KT35</accession>
<sequence length="272" mass="31037">MIKRITGIALVLLVLVSMQTQAQGKCKINNIYFQAGEEMTYDLYFKYGLIHTKAGISTLKTVAERYNNTDALKMTLMAQSTGTARKIFSLNDTLSCYLTKDLVPLAYIKNAAEGKDYTKERVTYTYTGDKISINTIRHKNGDFKFNETLTSHSCMYDMMSVVYYARTLNYSGMKKGETVKVDFISGKKKVNMVIEYEGIEIVEANDDKEYSCMKLTLSIMDDAFSDRKEAMKVYITNDNNRMPVRLDSKLNIGSTRAMLKSYKGNRYPVRTK</sequence>
<feature type="signal peptide" evidence="1">
    <location>
        <begin position="1"/>
        <end position="22"/>
    </location>
</feature>
<protein>
    <submittedName>
        <fullName evidence="2">DUF3108 domain-containing protein</fullName>
    </submittedName>
</protein>
<name>A0ABV9KT35_9BACT</name>
<evidence type="ECO:0000313" key="3">
    <source>
        <dbReference type="Proteomes" id="UP001596023"/>
    </source>
</evidence>
<organism evidence="2 3">
    <name type="scientific">Dysgonomonas termitidis</name>
    <dbReference type="NCBI Taxonomy" id="1516126"/>
    <lineage>
        <taxon>Bacteria</taxon>
        <taxon>Pseudomonadati</taxon>
        <taxon>Bacteroidota</taxon>
        <taxon>Bacteroidia</taxon>
        <taxon>Bacteroidales</taxon>
        <taxon>Dysgonomonadaceae</taxon>
        <taxon>Dysgonomonas</taxon>
    </lineage>
</organism>
<feature type="chain" id="PRO_5045927686" evidence="1">
    <location>
        <begin position="23"/>
        <end position="272"/>
    </location>
</feature>
<dbReference type="Proteomes" id="UP001596023">
    <property type="component" value="Unassembled WGS sequence"/>
</dbReference>
<comment type="caution">
    <text evidence="2">The sequence shown here is derived from an EMBL/GenBank/DDBJ whole genome shotgun (WGS) entry which is preliminary data.</text>
</comment>
<evidence type="ECO:0000313" key="2">
    <source>
        <dbReference type="EMBL" id="MFC4673375.1"/>
    </source>
</evidence>
<keyword evidence="3" id="KW-1185">Reference proteome</keyword>
<dbReference type="EMBL" id="JBHSGN010000054">
    <property type="protein sequence ID" value="MFC4673375.1"/>
    <property type="molecule type" value="Genomic_DNA"/>
</dbReference>
<dbReference type="RefSeq" id="WP_379994626.1">
    <property type="nucleotide sequence ID" value="NZ_JBHSGN010000054.1"/>
</dbReference>
<proteinExistence type="predicted"/>
<gene>
    <name evidence="2" type="ORF">ACFO6W_06710</name>
</gene>
<reference evidence="3" key="1">
    <citation type="journal article" date="2019" name="Int. J. Syst. Evol. Microbiol.">
        <title>The Global Catalogue of Microorganisms (GCM) 10K type strain sequencing project: providing services to taxonomists for standard genome sequencing and annotation.</title>
        <authorList>
            <consortium name="The Broad Institute Genomics Platform"/>
            <consortium name="The Broad Institute Genome Sequencing Center for Infectious Disease"/>
            <person name="Wu L."/>
            <person name="Ma J."/>
        </authorList>
    </citation>
    <scope>NUCLEOTIDE SEQUENCE [LARGE SCALE GENOMIC DNA]</scope>
    <source>
        <strain evidence="3">CCUG 66188</strain>
    </source>
</reference>
<keyword evidence="1" id="KW-0732">Signal</keyword>
<evidence type="ECO:0000256" key="1">
    <source>
        <dbReference type="SAM" id="SignalP"/>
    </source>
</evidence>
<dbReference type="Pfam" id="PF11306">
    <property type="entry name" value="DUF3108"/>
    <property type="match status" value="1"/>
</dbReference>
<dbReference type="InterPro" id="IPR021457">
    <property type="entry name" value="DUF3108"/>
</dbReference>